<evidence type="ECO:0000313" key="3">
    <source>
        <dbReference type="Proteomes" id="UP000735302"/>
    </source>
</evidence>
<comment type="caution">
    <text evidence="2">The sequence shown here is derived from an EMBL/GenBank/DDBJ whole genome shotgun (WGS) entry which is preliminary data.</text>
</comment>
<dbReference type="AlphaFoldDB" id="A0AAV4D0W9"/>
<name>A0AAV4D0W9_9GAST</name>
<evidence type="ECO:0000313" key="2">
    <source>
        <dbReference type="EMBL" id="GFO37715.1"/>
    </source>
</evidence>
<sequence length="86" mass="10202">MQIYQSEEEKEEEGKEEEEEEEEESKDRTPFSKANWQSWRTKQSHLRMKQTITVEERAEITHTSSDHRTSAIEGHVGKSMAVQFLF</sequence>
<gene>
    <name evidence="2" type="ORF">PoB_006422000</name>
</gene>
<feature type="region of interest" description="Disordered" evidence="1">
    <location>
        <begin position="1"/>
        <end position="48"/>
    </location>
</feature>
<feature type="compositionally biased region" description="Acidic residues" evidence="1">
    <location>
        <begin position="1"/>
        <end position="24"/>
    </location>
</feature>
<organism evidence="2 3">
    <name type="scientific">Plakobranchus ocellatus</name>
    <dbReference type="NCBI Taxonomy" id="259542"/>
    <lineage>
        <taxon>Eukaryota</taxon>
        <taxon>Metazoa</taxon>
        <taxon>Spiralia</taxon>
        <taxon>Lophotrochozoa</taxon>
        <taxon>Mollusca</taxon>
        <taxon>Gastropoda</taxon>
        <taxon>Heterobranchia</taxon>
        <taxon>Euthyneura</taxon>
        <taxon>Panpulmonata</taxon>
        <taxon>Sacoglossa</taxon>
        <taxon>Placobranchoidea</taxon>
        <taxon>Plakobranchidae</taxon>
        <taxon>Plakobranchus</taxon>
    </lineage>
</organism>
<dbReference type="Proteomes" id="UP000735302">
    <property type="component" value="Unassembled WGS sequence"/>
</dbReference>
<feature type="compositionally biased region" description="Polar residues" evidence="1">
    <location>
        <begin position="32"/>
        <end position="41"/>
    </location>
</feature>
<protein>
    <submittedName>
        <fullName evidence="2">Uncharacterized protein</fullName>
    </submittedName>
</protein>
<proteinExistence type="predicted"/>
<keyword evidence="3" id="KW-1185">Reference proteome</keyword>
<evidence type="ECO:0000256" key="1">
    <source>
        <dbReference type="SAM" id="MobiDB-lite"/>
    </source>
</evidence>
<dbReference type="EMBL" id="BLXT01007302">
    <property type="protein sequence ID" value="GFO37715.1"/>
    <property type="molecule type" value="Genomic_DNA"/>
</dbReference>
<reference evidence="2 3" key="1">
    <citation type="journal article" date="2021" name="Elife">
        <title>Chloroplast acquisition without the gene transfer in kleptoplastic sea slugs, Plakobranchus ocellatus.</title>
        <authorList>
            <person name="Maeda T."/>
            <person name="Takahashi S."/>
            <person name="Yoshida T."/>
            <person name="Shimamura S."/>
            <person name="Takaki Y."/>
            <person name="Nagai Y."/>
            <person name="Toyoda A."/>
            <person name="Suzuki Y."/>
            <person name="Arimoto A."/>
            <person name="Ishii H."/>
            <person name="Satoh N."/>
            <person name="Nishiyama T."/>
            <person name="Hasebe M."/>
            <person name="Maruyama T."/>
            <person name="Minagawa J."/>
            <person name="Obokata J."/>
            <person name="Shigenobu S."/>
        </authorList>
    </citation>
    <scope>NUCLEOTIDE SEQUENCE [LARGE SCALE GENOMIC DNA]</scope>
</reference>
<accession>A0AAV4D0W9</accession>